<dbReference type="EMBL" id="JBBKZV010000043">
    <property type="protein sequence ID" value="MEJ8826842.1"/>
    <property type="molecule type" value="Genomic_DNA"/>
</dbReference>
<sequence length="112" mass="12162">MSTTKRTVAGANSRTLQIQSEAIPVVLGRPALEPVRLSGHEGLNSLFEYELLLKTPYAGLLGCAGRRRAHNRGHAFVMPRQVIQHHNATLANIASIGPRARTIPSDAIRCNT</sequence>
<keyword evidence="2" id="KW-1185">Reference proteome</keyword>
<accession>A0ABU8W9X2</accession>
<name>A0ABU8W9X2_9BURK</name>
<organism evidence="1 2">
    <name type="scientific">Variovorax humicola</name>
    <dbReference type="NCBI Taxonomy" id="1769758"/>
    <lineage>
        <taxon>Bacteria</taxon>
        <taxon>Pseudomonadati</taxon>
        <taxon>Pseudomonadota</taxon>
        <taxon>Betaproteobacteria</taxon>
        <taxon>Burkholderiales</taxon>
        <taxon>Comamonadaceae</taxon>
        <taxon>Variovorax</taxon>
    </lineage>
</organism>
<comment type="caution">
    <text evidence="1">The sequence shown here is derived from an EMBL/GenBank/DDBJ whole genome shotgun (WGS) entry which is preliminary data.</text>
</comment>
<evidence type="ECO:0000313" key="2">
    <source>
        <dbReference type="Proteomes" id="UP001363010"/>
    </source>
</evidence>
<reference evidence="1 2" key="1">
    <citation type="submission" date="2024-03" db="EMBL/GenBank/DDBJ databases">
        <title>Novel species of the genus Variovorax.</title>
        <authorList>
            <person name="Liu Q."/>
            <person name="Xin Y.-H."/>
        </authorList>
    </citation>
    <scope>NUCLEOTIDE SEQUENCE [LARGE SCALE GENOMIC DNA]</scope>
    <source>
        <strain evidence="1 2">KACC 18501</strain>
    </source>
</reference>
<dbReference type="RefSeq" id="WP_340367878.1">
    <property type="nucleotide sequence ID" value="NZ_JBBKZV010000043.1"/>
</dbReference>
<proteinExistence type="predicted"/>
<evidence type="ECO:0000313" key="1">
    <source>
        <dbReference type="EMBL" id="MEJ8826842.1"/>
    </source>
</evidence>
<gene>
    <name evidence="1" type="ORF">WKW80_33390</name>
</gene>
<protein>
    <submittedName>
        <fullName evidence="1">Uncharacterized protein</fullName>
    </submittedName>
</protein>
<dbReference type="Proteomes" id="UP001363010">
    <property type="component" value="Unassembled WGS sequence"/>
</dbReference>